<dbReference type="SUPFAM" id="SSF50494">
    <property type="entry name" value="Trypsin-like serine proteases"/>
    <property type="match status" value="1"/>
</dbReference>
<dbReference type="PANTHER" id="PTHR22939">
    <property type="entry name" value="SERINE PROTEASE FAMILY S1C HTRA-RELATED"/>
    <property type="match status" value="1"/>
</dbReference>
<dbReference type="EMBL" id="CAACVJ010000256">
    <property type="protein sequence ID" value="VEP15349.1"/>
    <property type="molecule type" value="Genomic_DNA"/>
</dbReference>
<evidence type="ECO:0000313" key="1">
    <source>
        <dbReference type="EMBL" id="VEP15349.1"/>
    </source>
</evidence>
<dbReference type="InterPro" id="IPR009003">
    <property type="entry name" value="Peptidase_S1_PA"/>
</dbReference>
<dbReference type="Gene3D" id="2.40.10.10">
    <property type="entry name" value="Trypsin-like serine proteases"/>
    <property type="match status" value="2"/>
</dbReference>
<dbReference type="GO" id="GO:0004252">
    <property type="term" value="F:serine-type endopeptidase activity"/>
    <property type="evidence" value="ECO:0007669"/>
    <property type="project" value="TreeGrafter"/>
</dbReference>
<reference evidence="1 2" key="1">
    <citation type="submission" date="2019-01" db="EMBL/GenBank/DDBJ databases">
        <authorList>
            <person name="Brito A."/>
        </authorList>
    </citation>
    <scope>NUCLEOTIDE SEQUENCE [LARGE SCALE GENOMIC DNA]</scope>
    <source>
        <strain evidence="1">1</strain>
    </source>
</reference>
<keyword evidence="1" id="KW-0645">Protease</keyword>
<accession>A0A563VV77</accession>
<keyword evidence="1" id="KW-0378">Hydrolase</keyword>
<protein>
    <submittedName>
        <fullName evidence="1">Trypsin-like serine protease with C-terminal PDZ domain</fullName>
    </submittedName>
</protein>
<dbReference type="PANTHER" id="PTHR22939:SF129">
    <property type="entry name" value="SERINE PROTEASE HTRA2, MITOCHONDRIAL"/>
    <property type="match status" value="1"/>
</dbReference>
<dbReference type="InterPro" id="IPR043504">
    <property type="entry name" value="Peptidase_S1_PA_chymotrypsin"/>
</dbReference>
<dbReference type="AlphaFoldDB" id="A0A563VV77"/>
<dbReference type="RefSeq" id="WP_144874132.1">
    <property type="nucleotide sequence ID" value="NZ_LR214066.1"/>
</dbReference>
<proteinExistence type="predicted"/>
<organism evidence="1 2">
    <name type="scientific">Hyella patelloides LEGE 07179</name>
    <dbReference type="NCBI Taxonomy" id="945734"/>
    <lineage>
        <taxon>Bacteria</taxon>
        <taxon>Bacillati</taxon>
        <taxon>Cyanobacteriota</taxon>
        <taxon>Cyanophyceae</taxon>
        <taxon>Pleurocapsales</taxon>
        <taxon>Hyellaceae</taxon>
        <taxon>Hyella</taxon>
    </lineage>
</organism>
<name>A0A563VV77_9CYAN</name>
<dbReference type="OrthoDB" id="581250at2"/>
<gene>
    <name evidence="1" type="ORF">H1P_3290005</name>
</gene>
<dbReference type="Proteomes" id="UP000320055">
    <property type="component" value="Unassembled WGS sequence"/>
</dbReference>
<dbReference type="GO" id="GO:0006508">
    <property type="term" value="P:proteolysis"/>
    <property type="evidence" value="ECO:0007669"/>
    <property type="project" value="UniProtKB-KW"/>
</dbReference>
<dbReference type="Pfam" id="PF13365">
    <property type="entry name" value="Trypsin_2"/>
    <property type="match status" value="1"/>
</dbReference>
<evidence type="ECO:0000313" key="2">
    <source>
        <dbReference type="Proteomes" id="UP000320055"/>
    </source>
</evidence>
<sequence>MNWPFLISATLTSSVLVGVFSAKFHLAKIGVPILEKEIISFIKPRFSRTKEKSVFSPEQIKQKAQSITVKVLSGQTWGSGIIISKQKNIYTVVTNHHVLIFSQDKSYQIQTPDGQVYQGSLLETVHFNDKDLGLVQFSSDIDYEVTSLSSVSNLTRGEKVFAAGFPVEIENQEEIKGFYFTRGHIAQLSQLDFGGGYQIGYTNNVKKGMSGGPLLNVWGEVVGINGVHKYPLWGNPYAFSDGSIASEAKKQEMSQFSWAIPVKTFLQIAPQFSPSDN</sequence>
<keyword evidence="2" id="KW-1185">Reference proteome</keyword>